<dbReference type="EMBL" id="JACT01000006">
    <property type="protein sequence ID" value="KMS52389.1"/>
    <property type="molecule type" value="Genomic_DNA"/>
</dbReference>
<dbReference type="InterPro" id="IPR011067">
    <property type="entry name" value="Plasmid_toxin/cell-grow_inhib"/>
</dbReference>
<dbReference type="InterPro" id="IPR003477">
    <property type="entry name" value="PemK-like"/>
</dbReference>
<name>A0A0J7XL43_9SPHN</name>
<keyword evidence="2" id="KW-1185">Reference proteome</keyword>
<sequence length="233" mass="25779">MEVPFPSEAELFAAGYVRILTDEDLLARGFVPIDFKNMPAVEDMTTELGHPFPQHHEIIKAGYIPISRRERRIQSRPRVGQMYWVDFPHDAYVPEFVNEHPGIIIRAANSLSDTCIILPVTSAQQKAGTHFHQLSKNPNPRGHVEGRIAYVVCDHLYTVHVNRLRPLLSLKYVPVYPKVEPHDMTAIFAIVEKVLALSSAASHAAVAAVATAAAMPAAPAKPLGPNTLTLKKK</sequence>
<evidence type="ECO:0000313" key="1">
    <source>
        <dbReference type="EMBL" id="KMS52389.1"/>
    </source>
</evidence>
<evidence type="ECO:0000313" key="2">
    <source>
        <dbReference type="Proteomes" id="UP000052232"/>
    </source>
</evidence>
<gene>
    <name evidence="1" type="ORF">V473_21280</name>
</gene>
<proteinExistence type="predicted"/>
<comment type="caution">
    <text evidence="1">The sequence shown here is derived from an EMBL/GenBank/DDBJ whole genome shotgun (WGS) entry which is preliminary data.</text>
</comment>
<dbReference type="AlphaFoldDB" id="A0A0J7XL43"/>
<reference evidence="1 2" key="1">
    <citation type="journal article" date="2015" name="G3 (Bethesda)">
        <title>Insights into Ongoing Evolution of the Hexachlorocyclohexane Catabolic Pathway from Comparative Genomics of Ten Sphingomonadaceae Strains.</title>
        <authorList>
            <person name="Pearce S.L."/>
            <person name="Oakeshott J.G."/>
            <person name="Pandey G."/>
        </authorList>
    </citation>
    <scope>NUCLEOTIDE SEQUENCE [LARGE SCALE GENOMIC DNA]</scope>
    <source>
        <strain evidence="1 2">LL01</strain>
    </source>
</reference>
<dbReference type="STRING" id="1420583.V473_21280"/>
<dbReference type="Proteomes" id="UP000052232">
    <property type="component" value="Unassembled WGS sequence"/>
</dbReference>
<dbReference type="Pfam" id="PF02452">
    <property type="entry name" value="PemK_toxin"/>
    <property type="match status" value="1"/>
</dbReference>
<dbReference type="PATRIC" id="fig|1420583.3.peg.4069"/>
<organism evidence="1 2">
    <name type="scientific">Sphingobium cupriresistens LL01</name>
    <dbReference type="NCBI Taxonomy" id="1420583"/>
    <lineage>
        <taxon>Bacteria</taxon>
        <taxon>Pseudomonadati</taxon>
        <taxon>Pseudomonadota</taxon>
        <taxon>Alphaproteobacteria</taxon>
        <taxon>Sphingomonadales</taxon>
        <taxon>Sphingomonadaceae</taxon>
        <taxon>Sphingobium</taxon>
    </lineage>
</organism>
<dbReference type="SUPFAM" id="SSF50118">
    <property type="entry name" value="Cell growth inhibitor/plasmid maintenance toxic component"/>
    <property type="match status" value="1"/>
</dbReference>
<protein>
    <submittedName>
        <fullName evidence="1">Uncharacterized protein</fullName>
    </submittedName>
</protein>
<accession>A0A0J7XL43</accession>
<dbReference type="Gene3D" id="2.30.30.110">
    <property type="match status" value="1"/>
</dbReference>
<dbReference type="GO" id="GO:0003677">
    <property type="term" value="F:DNA binding"/>
    <property type="evidence" value="ECO:0007669"/>
    <property type="project" value="InterPro"/>
</dbReference>